<gene>
    <name evidence="5" type="ORF">SAMN04244560_00241</name>
</gene>
<evidence type="ECO:0000256" key="2">
    <source>
        <dbReference type="ARBA" id="ARBA00022840"/>
    </source>
</evidence>
<dbReference type="GO" id="GO:0140664">
    <property type="term" value="F:ATP-dependent DNA damage sensor activity"/>
    <property type="evidence" value="ECO:0007669"/>
    <property type="project" value="InterPro"/>
</dbReference>
<dbReference type="Proteomes" id="UP000183404">
    <property type="component" value="Unassembled WGS sequence"/>
</dbReference>
<dbReference type="RefSeq" id="WP_004398859.1">
    <property type="nucleotide sequence ID" value="NZ_FNBS01000004.1"/>
</dbReference>
<dbReference type="InterPro" id="IPR045076">
    <property type="entry name" value="MutS"/>
</dbReference>
<keyword evidence="1" id="KW-0547">Nucleotide-binding</keyword>
<dbReference type="GO" id="GO:0005524">
    <property type="term" value="F:ATP binding"/>
    <property type="evidence" value="ECO:0007669"/>
    <property type="project" value="UniProtKB-KW"/>
</dbReference>
<dbReference type="PANTHER" id="PTHR11361">
    <property type="entry name" value="DNA MISMATCH REPAIR PROTEIN MUTS FAMILY MEMBER"/>
    <property type="match status" value="1"/>
</dbReference>
<dbReference type="SUPFAM" id="SSF52540">
    <property type="entry name" value="P-loop containing nucleoside triphosphate hydrolases"/>
    <property type="match status" value="1"/>
</dbReference>
<evidence type="ECO:0000256" key="1">
    <source>
        <dbReference type="ARBA" id="ARBA00022741"/>
    </source>
</evidence>
<dbReference type="Gene3D" id="3.40.50.300">
    <property type="entry name" value="P-loop containing nucleotide triphosphate hydrolases"/>
    <property type="match status" value="1"/>
</dbReference>
<dbReference type="AlphaFoldDB" id="A0A1G7IE38"/>
<protein>
    <submittedName>
        <fullName evidence="5">MutS domain V</fullName>
    </submittedName>
</protein>
<keyword evidence="3" id="KW-0238">DNA-binding</keyword>
<reference evidence="5 6" key="1">
    <citation type="submission" date="2016-10" db="EMBL/GenBank/DDBJ databases">
        <authorList>
            <person name="de Groot N.N."/>
        </authorList>
    </citation>
    <scope>NUCLEOTIDE SEQUENCE [LARGE SCALE GENOMIC DNA]</scope>
    <source>
        <strain evidence="5 6">DSM 569</strain>
    </source>
</reference>
<evidence type="ECO:0000313" key="6">
    <source>
        <dbReference type="Proteomes" id="UP000183404"/>
    </source>
</evidence>
<organism evidence="5 6">
    <name type="scientific">Thermoanaerobacter thermohydrosulfuricus</name>
    <name type="common">Clostridium thermohydrosulfuricum</name>
    <dbReference type="NCBI Taxonomy" id="1516"/>
    <lineage>
        <taxon>Bacteria</taxon>
        <taxon>Bacillati</taxon>
        <taxon>Bacillota</taxon>
        <taxon>Clostridia</taxon>
        <taxon>Thermoanaerobacterales</taxon>
        <taxon>Thermoanaerobacteraceae</taxon>
        <taxon>Thermoanaerobacter</taxon>
    </lineage>
</organism>
<dbReference type="GO" id="GO:0006298">
    <property type="term" value="P:mismatch repair"/>
    <property type="evidence" value="ECO:0007669"/>
    <property type="project" value="InterPro"/>
</dbReference>
<accession>A0A1G7IE38</accession>
<proteinExistence type="predicted"/>
<feature type="domain" description="DNA mismatch repair proteins mutS family" evidence="4">
    <location>
        <begin position="330"/>
        <end position="511"/>
    </location>
</feature>
<dbReference type="EMBL" id="FNBS01000004">
    <property type="protein sequence ID" value="SDF10903.1"/>
    <property type="molecule type" value="Genomic_DNA"/>
</dbReference>
<dbReference type="PANTHER" id="PTHR11361:SF34">
    <property type="entry name" value="DNA MISMATCH REPAIR PROTEIN MSH1, MITOCHONDRIAL"/>
    <property type="match status" value="1"/>
</dbReference>
<sequence length="511" mass="59888">MPFHSILFEKNEDGVKKETFEAPDFFVDLNLDQIIDVITRGKEEYNLKLFFYTPLNDIDTIKYRHEIMQDLENEVLLEDIKSFAEKMQEMRKHLAQADKLYYKYQKERWFLDAVEIYCDAITDLVEDLSSVELKSRGFLAFRQYLIDYINSDRFQLLLSETKKLKADLSTVKYCLLIKGNRVTVRKYESEIDYSIEVEKTFEKFKQEAAKDYKVKFSDWPDMNHVEAKILDLVAQLYHDIFSNLDNYCMKNSDYLDETIATFDREVQFYIAYLEYMALFKRAGLKFCYPQISSKCKEVYNYEGFDLALAYKLINENSAVVCNDFYLKGKERIFVITGPNQGGKTTFARTFGQLHYLASIGCPVPGKEAQLFLFDKLFTHFEKEENIKDLRGKLEDELLRIYNILAQATSNSIIIMNEIFTSTTAKDALFLSKKIMEKIIQLDVLCVWVTFIDELAFLSEKIVSMVSTVVPENPALRTYKIVRRPPDGLSYAISIAEKYRLTYNCLKERIKS</sequence>
<dbReference type="SMART" id="SM00534">
    <property type="entry name" value="MUTSac"/>
    <property type="match status" value="1"/>
</dbReference>
<dbReference type="Pfam" id="PF00488">
    <property type="entry name" value="MutS_V"/>
    <property type="match status" value="1"/>
</dbReference>
<keyword evidence="2" id="KW-0067">ATP-binding</keyword>
<dbReference type="InterPro" id="IPR000432">
    <property type="entry name" value="DNA_mismatch_repair_MutS_C"/>
</dbReference>
<dbReference type="GO" id="GO:0005829">
    <property type="term" value="C:cytosol"/>
    <property type="evidence" value="ECO:0007669"/>
    <property type="project" value="TreeGrafter"/>
</dbReference>
<evidence type="ECO:0000259" key="4">
    <source>
        <dbReference type="SMART" id="SM00534"/>
    </source>
</evidence>
<dbReference type="InterPro" id="IPR027417">
    <property type="entry name" value="P-loop_NTPase"/>
</dbReference>
<evidence type="ECO:0000313" key="5">
    <source>
        <dbReference type="EMBL" id="SDF10903.1"/>
    </source>
</evidence>
<dbReference type="GO" id="GO:0030983">
    <property type="term" value="F:mismatched DNA binding"/>
    <property type="evidence" value="ECO:0007669"/>
    <property type="project" value="InterPro"/>
</dbReference>
<name>A0A1G7IE38_THETY</name>
<evidence type="ECO:0000256" key="3">
    <source>
        <dbReference type="ARBA" id="ARBA00023125"/>
    </source>
</evidence>